<dbReference type="STRING" id="291169.A9E74_00978"/>
<dbReference type="SUPFAM" id="SSF50346">
    <property type="entry name" value="PRC-barrel domain"/>
    <property type="match status" value="1"/>
</dbReference>
<name>A0A1E3GV65_9GAMM</name>
<feature type="signal peptide" evidence="2">
    <location>
        <begin position="1"/>
        <end position="24"/>
    </location>
</feature>
<dbReference type="InterPro" id="IPR027275">
    <property type="entry name" value="PRC-brl_dom"/>
</dbReference>
<feature type="compositionally biased region" description="Basic and acidic residues" evidence="1">
    <location>
        <begin position="110"/>
        <end position="119"/>
    </location>
</feature>
<protein>
    <submittedName>
        <fullName evidence="4">PRC-barrel domain protein</fullName>
    </submittedName>
</protein>
<dbReference type="PANTHER" id="PTHR36505">
    <property type="entry name" value="BLR1072 PROTEIN"/>
    <property type="match status" value="1"/>
</dbReference>
<dbReference type="RefSeq" id="WP_069295503.1">
    <property type="nucleotide sequence ID" value="NZ_MCRI01000007.1"/>
</dbReference>
<keyword evidence="2" id="KW-0732">Signal</keyword>
<reference evidence="4 5" key="1">
    <citation type="submission" date="2016-07" db="EMBL/GenBank/DDBJ databases">
        <title>Draft Genome Sequence of Methylophaga muralis Bur 1.</title>
        <authorList>
            <person name="Vasilenko O.V."/>
            <person name="Doronina N.V."/>
            <person name="Shmareva M.N."/>
            <person name="Tarlachkov S.V."/>
            <person name="Mustakhimov I."/>
            <person name="Trotsenko Y.A."/>
        </authorList>
    </citation>
    <scope>NUCLEOTIDE SEQUENCE [LARGE SCALE GENOMIC DNA]</scope>
    <source>
        <strain evidence="4 5">Bur 1</strain>
    </source>
</reference>
<evidence type="ECO:0000259" key="3">
    <source>
        <dbReference type="Pfam" id="PF05239"/>
    </source>
</evidence>
<comment type="caution">
    <text evidence="4">The sequence shown here is derived from an EMBL/GenBank/DDBJ whole genome shotgun (WGS) entry which is preliminary data.</text>
</comment>
<evidence type="ECO:0000256" key="1">
    <source>
        <dbReference type="SAM" id="MobiDB-lite"/>
    </source>
</evidence>
<dbReference type="Gene3D" id="2.30.30.240">
    <property type="entry name" value="PRC-barrel domain"/>
    <property type="match status" value="1"/>
</dbReference>
<feature type="chain" id="PRO_5009128763" evidence="2">
    <location>
        <begin position="25"/>
        <end position="300"/>
    </location>
</feature>
<feature type="region of interest" description="Disordered" evidence="1">
    <location>
        <begin position="34"/>
        <end position="167"/>
    </location>
</feature>
<dbReference type="EMBL" id="MCRI01000007">
    <property type="protein sequence ID" value="ODN67251.1"/>
    <property type="molecule type" value="Genomic_DNA"/>
</dbReference>
<dbReference type="PATRIC" id="fig|291169.3.peg.985"/>
<dbReference type="PANTHER" id="PTHR36505:SF1">
    <property type="entry name" value="BLR1072 PROTEIN"/>
    <property type="match status" value="1"/>
</dbReference>
<dbReference type="Pfam" id="PF05239">
    <property type="entry name" value="PRC"/>
    <property type="match status" value="1"/>
</dbReference>
<feature type="region of interest" description="Disordered" evidence="1">
    <location>
        <begin position="173"/>
        <end position="192"/>
    </location>
</feature>
<keyword evidence="5" id="KW-1185">Reference proteome</keyword>
<evidence type="ECO:0000313" key="5">
    <source>
        <dbReference type="Proteomes" id="UP000094379"/>
    </source>
</evidence>
<proteinExistence type="predicted"/>
<dbReference type="AlphaFoldDB" id="A0A1E3GV65"/>
<accession>A0A1E3GV65</accession>
<evidence type="ECO:0000313" key="4">
    <source>
        <dbReference type="EMBL" id="ODN67251.1"/>
    </source>
</evidence>
<dbReference type="Proteomes" id="UP000094379">
    <property type="component" value="Unassembled WGS sequence"/>
</dbReference>
<dbReference type="InterPro" id="IPR011033">
    <property type="entry name" value="PRC_barrel-like_sf"/>
</dbReference>
<sequence>MNSIFRKTLIASALTAMFSTMAIAADDYSKTIDGSESNTQGEMQQNKSTNKQLTTPNHEDEFNQTIDADVPKAGNKVDQEMQNSTDRPNAGEADFNETIDADAPGTGNKADPKMQKSTDKPNAGGQSNTESDRPLTKHQSNVTEEEEEEEELGNTQMDKSSDAEMKGQMDRNNDVQMNTQPHGPTGAGTPANRGGLYDMSADDLNGMDVITSDGESVGDVQKIVISPNNQDIHAVVSVGGLLGIGAKTILIPLDSITLKDDDLHVRATQAELEAMTDYGSEDFVELEGDAAVSTALRAKN</sequence>
<feature type="compositionally biased region" description="Acidic residues" evidence="1">
    <location>
        <begin position="143"/>
        <end position="152"/>
    </location>
</feature>
<gene>
    <name evidence="4" type="ORF">A9E74_00978</name>
</gene>
<feature type="domain" description="PRC-barrel" evidence="3">
    <location>
        <begin position="199"/>
        <end position="271"/>
    </location>
</feature>
<evidence type="ECO:0000256" key="2">
    <source>
        <dbReference type="SAM" id="SignalP"/>
    </source>
</evidence>
<organism evidence="4 5">
    <name type="scientific">Methylophaga muralis</name>
    <dbReference type="NCBI Taxonomy" id="291169"/>
    <lineage>
        <taxon>Bacteria</taxon>
        <taxon>Pseudomonadati</taxon>
        <taxon>Pseudomonadota</taxon>
        <taxon>Gammaproteobacteria</taxon>
        <taxon>Thiotrichales</taxon>
        <taxon>Piscirickettsiaceae</taxon>
        <taxon>Methylophaga</taxon>
    </lineage>
</organism>
<feature type="compositionally biased region" description="Polar residues" evidence="1">
    <location>
        <begin position="34"/>
        <end position="56"/>
    </location>
</feature>